<keyword evidence="4" id="KW-0378">Hydrolase</keyword>
<name>A0A059DIC0_EUCGR</name>
<dbReference type="GO" id="GO:0016298">
    <property type="term" value="F:lipase activity"/>
    <property type="evidence" value="ECO:0007669"/>
    <property type="project" value="InterPro"/>
</dbReference>
<dbReference type="InParanoid" id="A0A059DIC0"/>
<proteinExistence type="inferred from homology"/>
<keyword evidence="3" id="KW-0551">Lipid droplet</keyword>
<dbReference type="eggNOG" id="ENOG502QUDI">
    <property type="taxonomic scope" value="Eukaryota"/>
</dbReference>
<gene>
    <name evidence="6" type="ORF">EUGRSUZ_A02606</name>
</gene>
<dbReference type="SUPFAM" id="SSF53474">
    <property type="entry name" value="alpha/beta-Hydrolases"/>
    <property type="match status" value="1"/>
</dbReference>
<evidence type="ECO:0000256" key="3">
    <source>
        <dbReference type="ARBA" id="ARBA00022677"/>
    </source>
</evidence>
<dbReference type="GO" id="GO:0019915">
    <property type="term" value="P:lipid storage"/>
    <property type="evidence" value="ECO:0000318"/>
    <property type="project" value="GO_Central"/>
</dbReference>
<comment type="subcellular location">
    <subcellularLocation>
        <location evidence="1">Lipid droplet</location>
    </subcellularLocation>
</comment>
<evidence type="ECO:0000256" key="5">
    <source>
        <dbReference type="SAM" id="MobiDB-lite"/>
    </source>
</evidence>
<sequence length="395" mass="43987">MDGGIRPCNGGTIFLVQLLYGVVLQGEKGKINAASSSLLSSCGPTTPPLPSSPVRRRRRRRRPCRGSTQWRRLTRFGLKCEFGVMGRESLTSKAANFRICNVSGCATELLEVRSEDPALHVLFIPGNPGIVTYYKDFVESLYDQLGGSASVTAVGHISHSKKDWENGRFFSLQEQIDHKVEFMRQEMQNSRTPLLLVGHSIGSYISMEILRKCPEKVTYCIGLYPFLTLNPGSMKQSMIKNISASSIICAAVSLIVASLGSLPSRFSRFIVANSLGKSWSPLAIKATCTHLLQYHTMRNVLFMAMTEFKQLPEVPDWAFLRANREKIAFLFGLDDHWGPLHVLEEISKTIPEITLAIEREGHAHSFCCTEAGSVWVAEHIVSLIKARILTSNQRI</sequence>
<protein>
    <recommendedName>
        <fullName evidence="7">Serine aminopeptidase S33 domain-containing protein</fullName>
    </recommendedName>
</protein>
<dbReference type="InterPro" id="IPR029058">
    <property type="entry name" value="AB_hydrolase_fold"/>
</dbReference>
<dbReference type="Gene3D" id="3.40.50.1820">
    <property type="entry name" value="alpha/beta hydrolase"/>
    <property type="match status" value="1"/>
</dbReference>
<evidence type="ECO:0000256" key="1">
    <source>
        <dbReference type="ARBA" id="ARBA00004502"/>
    </source>
</evidence>
<dbReference type="FunCoup" id="A0A059DIC0">
    <property type="interactions" value="2208"/>
</dbReference>
<dbReference type="PANTHER" id="PTHR13390">
    <property type="entry name" value="LIPASE"/>
    <property type="match status" value="1"/>
</dbReference>
<dbReference type="Pfam" id="PF10230">
    <property type="entry name" value="LIDHydrolase"/>
    <property type="match status" value="1"/>
</dbReference>
<feature type="region of interest" description="Disordered" evidence="5">
    <location>
        <begin position="41"/>
        <end position="65"/>
    </location>
</feature>
<evidence type="ECO:0008006" key="7">
    <source>
        <dbReference type="Google" id="ProtNLM"/>
    </source>
</evidence>
<dbReference type="AlphaFoldDB" id="A0A059DIC0"/>
<dbReference type="PANTHER" id="PTHR13390:SF0">
    <property type="entry name" value="LIPID DROPLET-ASSOCIATED HYDROLASE"/>
    <property type="match status" value="1"/>
</dbReference>
<comment type="similarity">
    <text evidence="2">Belongs to the AB hydrolase superfamily. LDAH family.</text>
</comment>
<evidence type="ECO:0000256" key="2">
    <source>
        <dbReference type="ARBA" id="ARBA00008300"/>
    </source>
</evidence>
<dbReference type="OMA" id="WVPVSYY"/>
<accession>A0A059DIC0</accession>
<reference evidence="6" key="1">
    <citation type="submission" date="2013-07" db="EMBL/GenBank/DDBJ databases">
        <title>The genome of Eucalyptus grandis.</title>
        <authorList>
            <person name="Schmutz J."/>
            <person name="Hayes R."/>
            <person name="Myburg A."/>
            <person name="Tuskan G."/>
            <person name="Grattapaglia D."/>
            <person name="Rokhsar D.S."/>
        </authorList>
    </citation>
    <scope>NUCLEOTIDE SEQUENCE</scope>
    <source>
        <tissue evidence="6">Leaf extractions</tissue>
    </source>
</reference>
<dbReference type="InterPro" id="IPR019363">
    <property type="entry name" value="LDAH"/>
</dbReference>
<feature type="compositionally biased region" description="Basic residues" evidence="5">
    <location>
        <begin position="54"/>
        <end position="64"/>
    </location>
</feature>
<dbReference type="Gramene" id="KCW90483">
    <property type="protein sequence ID" value="KCW90483"/>
    <property type="gene ID" value="EUGRSUZ_A02606"/>
</dbReference>
<dbReference type="FunFam" id="3.40.50.1820:FF:000267">
    <property type="entry name" value="Alpha/beta-Hydrolases superfamily protein"/>
    <property type="match status" value="1"/>
</dbReference>
<organism evidence="6">
    <name type="scientific">Eucalyptus grandis</name>
    <name type="common">Flooded gum</name>
    <dbReference type="NCBI Taxonomy" id="71139"/>
    <lineage>
        <taxon>Eukaryota</taxon>
        <taxon>Viridiplantae</taxon>
        <taxon>Streptophyta</taxon>
        <taxon>Embryophyta</taxon>
        <taxon>Tracheophyta</taxon>
        <taxon>Spermatophyta</taxon>
        <taxon>Magnoliopsida</taxon>
        <taxon>eudicotyledons</taxon>
        <taxon>Gunneridae</taxon>
        <taxon>Pentapetalae</taxon>
        <taxon>rosids</taxon>
        <taxon>malvids</taxon>
        <taxon>Myrtales</taxon>
        <taxon>Myrtaceae</taxon>
        <taxon>Myrtoideae</taxon>
        <taxon>Eucalypteae</taxon>
        <taxon>Eucalyptus</taxon>
    </lineage>
</organism>
<dbReference type="GO" id="GO:0005811">
    <property type="term" value="C:lipid droplet"/>
    <property type="evidence" value="ECO:0000318"/>
    <property type="project" value="GO_Central"/>
</dbReference>
<dbReference type="EMBL" id="KK198753">
    <property type="protein sequence ID" value="KCW90483.1"/>
    <property type="molecule type" value="Genomic_DNA"/>
</dbReference>
<evidence type="ECO:0000256" key="4">
    <source>
        <dbReference type="ARBA" id="ARBA00022801"/>
    </source>
</evidence>
<evidence type="ECO:0000313" key="6">
    <source>
        <dbReference type="EMBL" id="KCW90483.1"/>
    </source>
</evidence>